<name>A0ABD2HY10_9BILA</name>
<dbReference type="EMBL" id="JBICBT010001390">
    <property type="protein sequence ID" value="KAL3069835.1"/>
    <property type="molecule type" value="Genomic_DNA"/>
</dbReference>
<dbReference type="Proteomes" id="UP001620626">
    <property type="component" value="Unassembled WGS sequence"/>
</dbReference>
<reference evidence="1 2" key="1">
    <citation type="submission" date="2024-10" db="EMBL/GenBank/DDBJ databases">
        <authorList>
            <person name="Kim D."/>
        </authorList>
    </citation>
    <scope>NUCLEOTIDE SEQUENCE [LARGE SCALE GENOMIC DNA]</scope>
    <source>
        <strain evidence="1">BH-2024</strain>
    </source>
</reference>
<protein>
    <recommendedName>
        <fullName evidence="3">J domain-containing protein</fullName>
    </recommendedName>
</protein>
<gene>
    <name evidence="1" type="ORF">niasHT_033412</name>
</gene>
<proteinExistence type="predicted"/>
<sequence length="69" mass="7726">MHPDKVGAENAKFAEEATKVINELRQFVQANPFEANEILTKNPKLTSATKGIIYVYDDIDASFQQILLS</sequence>
<comment type="caution">
    <text evidence="1">The sequence shown here is derived from an EMBL/GenBank/DDBJ whole genome shotgun (WGS) entry which is preliminary data.</text>
</comment>
<keyword evidence="2" id="KW-1185">Reference proteome</keyword>
<accession>A0ABD2HY10</accession>
<evidence type="ECO:0000313" key="1">
    <source>
        <dbReference type="EMBL" id="KAL3069835.1"/>
    </source>
</evidence>
<evidence type="ECO:0008006" key="3">
    <source>
        <dbReference type="Google" id="ProtNLM"/>
    </source>
</evidence>
<organism evidence="1 2">
    <name type="scientific">Heterodera trifolii</name>
    <dbReference type="NCBI Taxonomy" id="157864"/>
    <lineage>
        <taxon>Eukaryota</taxon>
        <taxon>Metazoa</taxon>
        <taxon>Ecdysozoa</taxon>
        <taxon>Nematoda</taxon>
        <taxon>Chromadorea</taxon>
        <taxon>Rhabditida</taxon>
        <taxon>Tylenchina</taxon>
        <taxon>Tylenchomorpha</taxon>
        <taxon>Tylenchoidea</taxon>
        <taxon>Heteroderidae</taxon>
        <taxon>Heteroderinae</taxon>
        <taxon>Heterodera</taxon>
    </lineage>
</organism>
<dbReference type="AlphaFoldDB" id="A0ABD2HY10"/>
<evidence type="ECO:0000313" key="2">
    <source>
        <dbReference type="Proteomes" id="UP001620626"/>
    </source>
</evidence>